<proteinExistence type="predicted"/>
<organism evidence="3 4">
    <name type="scientific">Cyprinus carpio</name>
    <name type="common">Common carp</name>
    <dbReference type="NCBI Taxonomy" id="7962"/>
    <lineage>
        <taxon>Eukaryota</taxon>
        <taxon>Metazoa</taxon>
        <taxon>Chordata</taxon>
        <taxon>Craniata</taxon>
        <taxon>Vertebrata</taxon>
        <taxon>Euteleostomi</taxon>
        <taxon>Actinopterygii</taxon>
        <taxon>Neopterygii</taxon>
        <taxon>Teleostei</taxon>
        <taxon>Ostariophysi</taxon>
        <taxon>Cypriniformes</taxon>
        <taxon>Cyprinidae</taxon>
        <taxon>Cyprininae</taxon>
        <taxon>Cyprinus</taxon>
    </lineage>
</organism>
<dbReference type="Gene3D" id="2.40.50.40">
    <property type="match status" value="1"/>
</dbReference>
<dbReference type="SMART" id="SM00199">
    <property type="entry name" value="SCY"/>
    <property type="match status" value="1"/>
</dbReference>
<evidence type="ECO:0000256" key="1">
    <source>
        <dbReference type="ARBA" id="ARBA00022514"/>
    </source>
</evidence>
<keyword evidence="1" id="KW-0202">Cytokine</keyword>
<sequence>MQMHFYVIDVYVCLSVGSYEDCCLKYVKNVKPSMMNKFISYRKQEQDGGCNIPAVVFRMKRGHMVCINPKEEFVHELMRKLDKKKEVPVIKRKV</sequence>
<evidence type="ECO:0000313" key="3">
    <source>
        <dbReference type="Ensembl" id="ENSCCRP00020024639.1"/>
    </source>
</evidence>
<protein>
    <submittedName>
        <fullName evidence="3">Chemokine (C-C motif) ligand 25a</fullName>
    </submittedName>
</protein>
<name>A0A8C2DCD7_CYPCA</name>
<reference evidence="3" key="1">
    <citation type="submission" date="2025-08" db="UniProtKB">
        <authorList>
            <consortium name="Ensembl"/>
        </authorList>
    </citation>
    <scope>IDENTIFICATION</scope>
</reference>
<dbReference type="PANTHER" id="PTHR12015:SF186">
    <property type="entry name" value="C-C MOTIF CHEMOKINE 21-LIKE-RELATED"/>
    <property type="match status" value="1"/>
</dbReference>
<evidence type="ECO:0000259" key="2">
    <source>
        <dbReference type="SMART" id="SM00199"/>
    </source>
</evidence>
<dbReference type="Proteomes" id="UP000694701">
    <property type="component" value="Unplaced"/>
</dbReference>
<dbReference type="InterPro" id="IPR036048">
    <property type="entry name" value="Interleukin_8-like_sf"/>
</dbReference>
<dbReference type="GO" id="GO:0005615">
    <property type="term" value="C:extracellular space"/>
    <property type="evidence" value="ECO:0007669"/>
    <property type="project" value="UniProtKB-KW"/>
</dbReference>
<dbReference type="SUPFAM" id="SSF54117">
    <property type="entry name" value="Interleukin 8-like chemokines"/>
    <property type="match status" value="1"/>
</dbReference>
<feature type="domain" description="Chemokine interleukin-8-like" evidence="2">
    <location>
        <begin position="19"/>
        <end position="81"/>
    </location>
</feature>
<dbReference type="GO" id="GO:0006955">
    <property type="term" value="P:immune response"/>
    <property type="evidence" value="ECO:0007669"/>
    <property type="project" value="InterPro"/>
</dbReference>
<dbReference type="Pfam" id="PF00048">
    <property type="entry name" value="IL8"/>
    <property type="match status" value="1"/>
</dbReference>
<dbReference type="InterPro" id="IPR039809">
    <property type="entry name" value="Chemokine_b/g/d"/>
</dbReference>
<dbReference type="Ensembl" id="ENSCCRT00020027008.1">
    <property type="protein sequence ID" value="ENSCCRP00020024639.1"/>
    <property type="gene ID" value="ENSCCRG00020011401.1"/>
</dbReference>
<dbReference type="InterPro" id="IPR001811">
    <property type="entry name" value="Chemokine_IL8-like_dom"/>
</dbReference>
<dbReference type="PANTHER" id="PTHR12015">
    <property type="entry name" value="SMALL INDUCIBLE CYTOKINE A"/>
    <property type="match status" value="1"/>
</dbReference>
<dbReference type="GO" id="GO:0008009">
    <property type="term" value="F:chemokine activity"/>
    <property type="evidence" value="ECO:0007669"/>
    <property type="project" value="InterPro"/>
</dbReference>
<dbReference type="AlphaFoldDB" id="A0A8C2DCD7"/>
<evidence type="ECO:0000313" key="4">
    <source>
        <dbReference type="Proteomes" id="UP000694701"/>
    </source>
</evidence>
<accession>A0A8C2DCD7</accession>